<accession>A0ABN2FP80</accession>
<name>A0ABN2FP80_9ACTN</name>
<dbReference type="Proteomes" id="UP001500064">
    <property type="component" value="Unassembled WGS sequence"/>
</dbReference>
<dbReference type="Pfam" id="PF04972">
    <property type="entry name" value="BON"/>
    <property type="match status" value="1"/>
</dbReference>
<dbReference type="SMART" id="SM00116">
    <property type="entry name" value="CBS"/>
    <property type="match status" value="2"/>
</dbReference>
<feature type="domain" description="CBS" evidence="3">
    <location>
        <begin position="80"/>
        <end position="138"/>
    </location>
</feature>
<evidence type="ECO:0000256" key="2">
    <source>
        <dbReference type="PROSITE-ProRule" id="PRU00703"/>
    </source>
</evidence>
<evidence type="ECO:0000313" key="5">
    <source>
        <dbReference type="Proteomes" id="UP001500064"/>
    </source>
</evidence>
<organism evidence="4 5">
    <name type="scientific">Nonomuraea maheshkhaliensis</name>
    <dbReference type="NCBI Taxonomy" id="419590"/>
    <lineage>
        <taxon>Bacteria</taxon>
        <taxon>Bacillati</taxon>
        <taxon>Actinomycetota</taxon>
        <taxon>Actinomycetes</taxon>
        <taxon>Streptosporangiales</taxon>
        <taxon>Streptosporangiaceae</taxon>
        <taxon>Nonomuraea</taxon>
    </lineage>
</organism>
<keyword evidence="1 2" id="KW-0129">CBS domain</keyword>
<feature type="domain" description="CBS" evidence="3">
    <location>
        <begin position="15"/>
        <end position="72"/>
    </location>
</feature>
<dbReference type="PANTHER" id="PTHR43080:SF29">
    <property type="entry name" value="OS02G0818000 PROTEIN"/>
    <property type="match status" value="1"/>
</dbReference>
<evidence type="ECO:0000313" key="4">
    <source>
        <dbReference type="EMBL" id="GAA1654356.1"/>
    </source>
</evidence>
<dbReference type="Pfam" id="PF00571">
    <property type="entry name" value="CBS"/>
    <property type="match status" value="2"/>
</dbReference>
<dbReference type="RefSeq" id="WP_346109829.1">
    <property type="nucleotide sequence ID" value="NZ_BAAAMU010000050.1"/>
</dbReference>
<dbReference type="EMBL" id="BAAAMU010000050">
    <property type="protein sequence ID" value="GAA1654356.1"/>
    <property type="molecule type" value="Genomic_DNA"/>
</dbReference>
<dbReference type="PANTHER" id="PTHR43080">
    <property type="entry name" value="CBS DOMAIN-CONTAINING PROTEIN CBSX3, MITOCHONDRIAL"/>
    <property type="match status" value="1"/>
</dbReference>
<sequence length="213" mass="22948">MTEVMTMALQVKDVMSREAVAVREDTPVSRVIWTLRYFGAGAVPVLDAGRRVAGVVSEDDVLMREWAPGSPSGSTAAAIMTRPALTVHMDTPLREAAGLMHDHRIRELPVVDAESGQMLGTLRRSDLLKVFARSRTAITTEIREQVLPAQLGPDAAQVVATVRPSRVVALHGRVPPHASMDALVRAVRAVEGVVDVMVDVKPGLTQDPQPAQP</sequence>
<evidence type="ECO:0000256" key="1">
    <source>
        <dbReference type="ARBA" id="ARBA00023122"/>
    </source>
</evidence>
<reference evidence="4 5" key="1">
    <citation type="journal article" date="2019" name="Int. J. Syst. Evol. Microbiol.">
        <title>The Global Catalogue of Microorganisms (GCM) 10K type strain sequencing project: providing services to taxonomists for standard genome sequencing and annotation.</title>
        <authorList>
            <consortium name="The Broad Institute Genomics Platform"/>
            <consortium name="The Broad Institute Genome Sequencing Center for Infectious Disease"/>
            <person name="Wu L."/>
            <person name="Ma J."/>
        </authorList>
    </citation>
    <scope>NUCLEOTIDE SEQUENCE [LARGE SCALE GENOMIC DNA]</scope>
    <source>
        <strain evidence="4 5">JCM 13929</strain>
    </source>
</reference>
<evidence type="ECO:0000259" key="3">
    <source>
        <dbReference type="PROSITE" id="PS51371"/>
    </source>
</evidence>
<proteinExistence type="predicted"/>
<dbReference type="Gene3D" id="3.10.580.10">
    <property type="entry name" value="CBS-domain"/>
    <property type="match status" value="1"/>
</dbReference>
<keyword evidence="5" id="KW-1185">Reference proteome</keyword>
<dbReference type="PROSITE" id="PS51371">
    <property type="entry name" value="CBS"/>
    <property type="match status" value="2"/>
</dbReference>
<dbReference type="InterPro" id="IPR051257">
    <property type="entry name" value="Diverse_CBS-Domain"/>
</dbReference>
<dbReference type="InterPro" id="IPR046342">
    <property type="entry name" value="CBS_dom_sf"/>
</dbReference>
<comment type="caution">
    <text evidence="4">The sequence shown here is derived from an EMBL/GenBank/DDBJ whole genome shotgun (WGS) entry which is preliminary data.</text>
</comment>
<dbReference type="SUPFAM" id="SSF54631">
    <property type="entry name" value="CBS-domain pair"/>
    <property type="match status" value="1"/>
</dbReference>
<dbReference type="InterPro" id="IPR007055">
    <property type="entry name" value="BON_dom"/>
</dbReference>
<gene>
    <name evidence="4" type="ORF">GCM10009733_059590</name>
</gene>
<dbReference type="InterPro" id="IPR000644">
    <property type="entry name" value="CBS_dom"/>
</dbReference>
<protein>
    <submittedName>
        <fullName evidence="4">CBS domain-containing protein</fullName>
    </submittedName>
</protein>